<feature type="transmembrane region" description="Helical" evidence="1">
    <location>
        <begin position="71"/>
        <end position="94"/>
    </location>
</feature>
<feature type="transmembrane region" description="Helical" evidence="1">
    <location>
        <begin position="44"/>
        <end position="65"/>
    </location>
</feature>
<organism evidence="3 4">
    <name type="scientific">Staphylococcus haemolyticus</name>
    <dbReference type="NCBI Taxonomy" id="1283"/>
    <lineage>
        <taxon>Bacteria</taxon>
        <taxon>Bacillati</taxon>
        <taxon>Bacillota</taxon>
        <taxon>Bacilli</taxon>
        <taxon>Bacillales</taxon>
        <taxon>Staphylococcaceae</taxon>
        <taxon>Staphylococcus</taxon>
    </lineage>
</organism>
<dbReference type="EMBL" id="JAVSOO010000035">
    <property type="protein sequence ID" value="MDT4287485.1"/>
    <property type="molecule type" value="Genomic_DNA"/>
</dbReference>
<evidence type="ECO:0000313" key="2">
    <source>
        <dbReference type="EMBL" id="MDT4287485.1"/>
    </source>
</evidence>
<evidence type="ECO:0000313" key="3">
    <source>
        <dbReference type="EMBL" id="PPJ73785.1"/>
    </source>
</evidence>
<dbReference type="Proteomes" id="UP001269271">
    <property type="component" value="Unassembled WGS sequence"/>
</dbReference>
<dbReference type="GeneID" id="93781391"/>
<dbReference type="Proteomes" id="UP000238153">
    <property type="component" value="Unassembled WGS sequence"/>
</dbReference>
<gene>
    <name evidence="3" type="ORF">CV019_09070</name>
    <name evidence="2" type="ORF">RO950_10895</name>
</gene>
<feature type="transmembrane region" description="Helical" evidence="1">
    <location>
        <begin position="205"/>
        <end position="224"/>
    </location>
</feature>
<reference evidence="2 5" key="2">
    <citation type="submission" date="2023-08" db="EMBL/GenBank/DDBJ databases">
        <title>Genomic surveillance of Staphylococcus haemolyticus neonatal outbreak in southern France.</title>
        <authorList>
            <person name="Magnan C."/>
            <person name="Morsli M."/>
            <person name="Thiery B."/>
            <person name="Salipante F."/>
            <person name="Attar J."/>
            <person name="Massimo D.M."/>
            <person name="Ory J."/>
            <person name="Pantel A."/>
            <person name="Lavigne J.-P."/>
        </authorList>
    </citation>
    <scope>NUCLEOTIDE SEQUENCE [LARGE SCALE GENOMIC DNA]</scope>
    <source>
        <strain evidence="2 5">NSH026</strain>
    </source>
</reference>
<keyword evidence="1" id="KW-1133">Transmembrane helix</keyword>
<reference evidence="3 4" key="1">
    <citation type="submission" date="2017-11" db="EMBL/GenBank/DDBJ databases">
        <authorList>
            <person name="Founou R.C."/>
            <person name="Founou L."/>
            <person name="Allam M."/>
            <person name="Ismail A."/>
            <person name="Essack S.Y."/>
        </authorList>
    </citation>
    <scope>NUCLEOTIDE SEQUENCE [LARGE SCALE GENOMIC DNA]</scope>
    <source>
        <strain evidence="3 4">G811N2B1</strain>
    </source>
</reference>
<keyword evidence="5" id="KW-1185">Reference proteome</keyword>
<dbReference type="OMA" id="FIMSIAM"/>
<name>A0A2A1K6H4_STAHA</name>
<protein>
    <recommendedName>
        <fullName evidence="6">DUF5080 domain-containing protein</fullName>
    </recommendedName>
</protein>
<sequence>MFDFYANWYSLIIIIEYLAIFLGSIGLIFIAMISLRQIQKKKKIWYLGIFLFYSSLLELLIHFTGEDIHTYNLVFVATLLPFLLMCYLSSHYLVKRPFKTKIEFVKTGHGKTNKVTKQEMKDMKDELQSANIIAWSGSIGAAFLIVAWSTKVRFIHSKEWMMAQELTKTTDNLLGFGGFMFLISAFLIVIYFIVDVVLWNKRGKFPGLVFRPMILCLWQFLFLISI</sequence>
<evidence type="ECO:0008006" key="6">
    <source>
        <dbReference type="Google" id="ProtNLM"/>
    </source>
</evidence>
<proteinExistence type="predicted"/>
<evidence type="ECO:0000313" key="4">
    <source>
        <dbReference type="Proteomes" id="UP000238153"/>
    </source>
</evidence>
<dbReference type="EMBL" id="PGWX01000341">
    <property type="protein sequence ID" value="PPJ73785.1"/>
    <property type="molecule type" value="Genomic_DNA"/>
</dbReference>
<keyword evidence="1" id="KW-0472">Membrane</keyword>
<dbReference type="AlphaFoldDB" id="A0A2A1K6H4"/>
<accession>A0A2A1K6H4</accession>
<feature type="transmembrane region" description="Helical" evidence="1">
    <location>
        <begin position="132"/>
        <end position="154"/>
    </location>
</feature>
<feature type="transmembrane region" description="Helical" evidence="1">
    <location>
        <begin position="6"/>
        <end position="32"/>
    </location>
</feature>
<comment type="caution">
    <text evidence="3">The sequence shown here is derived from an EMBL/GenBank/DDBJ whole genome shotgun (WGS) entry which is preliminary data.</text>
</comment>
<dbReference type="RefSeq" id="WP_011276299.1">
    <property type="nucleotide sequence ID" value="NZ_BKAY01000020.1"/>
</dbReference>
<feature type="transmembrane region" description="Helical" evidence="1">
    <location>
        <begin position="174"/>
        <end position="198"/>
    </location>
</feature>
<keyword evidence="1" id="KW-0812">Transmembrane</keyword>
<evidence type="ECO:0000313" key="5">
    <source>
        <dbReference type="Proteomes" id="UP001269271"/>
    </source>
</evidence>
<evidence type="ECO:0000256" key="1">
    <source>
        <dbReference type="SAM" id="Phobius"/>
    </source>
</evidence>